<gene>
    <name evidence="4" type="ORF">Slati_4393900</name>
</gene>
<dbReference type="Gene3D" id="3.30.200.20">
    <property type="entry name" value="Phosphorylase Kinase, domain 1"/>
    <property type="match status" value="1"/>
</dbReference>
<proteinExistence type="predicted"/>
<name>A0AAW2SP87_9LAMI</name>
<dbReference type="GO" id="GO:0005524">
    <property type="term" value="F:ATP binding"/>
    <property type="evidence" value="ECO:0007669"/>
    <property type="project" value="InterPro"/>
</dbReference>
<dbReference type="Pfam" id="PF07714">
    <property type="entry name" value="PK_Tyr_Ser-Thr"/>
    <property type="match status" value="1"/>
</dbReference>
<reference evidence="4" key="2">
    <citation type="journal article" date="2024" name="Plant">
        <title>Genomic evolution and insights into agronomic trait innovations of Sesamum species.</title>
        <authorList>
            <person name="Miao H."/>
            <person name="Wang L."/>
            <person name="Qu L."/>
            <person name="Liu H."/>
            <person name="Sun Y."/>
            <person name="Le M."/>
            <person name="Wang Q."/>
            <person name="Wei S."/>
            <person name="Zheng Y."/>
            <person name="Lin W."/>
            <person name="Duan Y."/>
            <person name="Cao H."/>
            <person name="Xiong S."/>
            <person name="Wang X."/>
            <person name="Wei L."/>
            <person name="Li C."/>
            <person name="Ma Q."/>
            <person name="Ju M."/>
            <person name="Zhao R."/>
            <person name="Li G."/>
            <person name="Mu C."/>
            <person name="Tian Q."/>
            <person name="Mei H."/>
            <person name="Zhang T."/>
            <person name="Gao T."/>
            <person name="Zhang H."/>
        </authorList>
    </citation>
    <scope>NUCLEOTIDE SEQUENCE</scope>
    <source>
        <strain evidence="4">KEN1</strain>
    </source>
</reference>
<dbReference type="PANTHER" id="PTHR47209">
    <property type="entry name" value="OS06G0639500 PROTEIN"/>
    <property type="match status" value="1"/>
</dbReference>
<sequence>MAAMTEFRLVDGLTLVILRCGYTKRSRNLRTICNLLLHLCLNNNMWSDLQPLLISMRYLITDCVPADENGGQVVANQPASSFDFVLVEGDSVRSGSVVASSNQINPWIDPATIKLRHRMGRGPFGDVWLGTHHCTSEDYEEYHEVAVKMLHPIKEDNIRDVLNRLGNLISKCQGLETVCWLHGLSVINKKICIVMKFYEGSVGDKMARFNGGKLSLTDVLRYGADLAQGIMDLHAKEILILNLKPFNFLLNANDQAIVGDIGLPYVLLGISLPSTDMARPLGTPNYMAPEQWQPEVRGPISVETDSWGFGCSILEMLTGTQPWSGKSIEEIYKLVVTKQERPHIPSGLPPAVENVIIGCFEYDFRSRPVMADILHAFKSSQSALNQDGGWTDLGSKMIREKPGGVGYTEWFLAKDHLQVGDMVRSRKSPNSCNPKNMDVPEGTVVGLERDTDQDGFVLVRVHGLHDPIRVHVSTLERVTFGLAAGDWVRLKKEDKKHSPVGVLHSIGRDGSVAVAFIGLETLWKGDYSQFQMAKPYCVRQFVKLKSNIFSPRFEWPRKRGGEWATGRICQVLPNGCLIVKFPGRLAIGDENNTFLGDPAEVELVSFNTCHSMVKKYQHLEDFHWAVRPLLMALGLFTAMKLGLFIGKKVARGKSSEKNGKNTVVQSDNQNVDGQNATNAVWRPPKVTNIFR</sequence>
<dbReference type="GO" id="GO:0004672">
    <property type="term" value="F:protein kinase activity"/>
    <property type="evidence" value="ECO:0007669"/>
    <property type="project" value="InterPro"/>
</dbReference>
<reference evidence="4" key="1">
    <citation type="submission" date="2020-06" db="EMBL/GenBank/DDBJ databases">
        <authorList>
            <person name="Li T."/>
            <person name="Hu X."/>
            <person name="Zhang T."/>
            <person name="Song X."/>
            <person name="Zhang H."/>
            <person name="Dai N."/>
            <person name="Sheng W."/>
            <person name="Hou X."/>
            <person name="Wei L."/>
        </authorList>
    </citation>
    <scope>NUCLEOTIDE SEQUENCE</scope>
    <source>
        <strain evidence="4">KEN1</strain>
        <tissue evidence="4">Leaf</tissue>
    </source>
</reference>
<evidence type="ECO:0000256" key="2">
    <source>
        <dbReference type="SAM" id="Phobius"/>
    </source>
</evidence>
<feature type="region of interest" description="Disordered" evidence="1">
    <location>
        <begin position="654"/>
        <end position="691"/>
    </location>
</feature>
<dbReference type="PANTHER" id="PTHR47209:SF1">
    <property type="entry name" value="OS06G0639500 PROTEIN"/>
    <property type="match status" value="1"/>
</dbReference>
<dbReference type="InterPro" id="IPR011009">
    <property type="entry name" value="Kinase-like_dom_sf"/>
</dbReference>
<dbReference type="InterPro" id="IPR000719">
    <property type="entry name" value="Prot_kinase_dom"/>
</dbReference>
<evidence type="ECO:0000256" key="1">
    <source>
        <dbReference type="SAM" id="MobiDB-lite"/>
    </source>
</evidence>
<dbReference type="InterPro" id="IPR001245">
    <property type="entry name" value="Ser-Thr/Tyr_kinase_cat_dom"/>
</dbReference>
<accession>A0AAW2SP87</accession>
<dbReference type="SUPFAM" id="SSF56112">
    <property type="entry name" value="Protein kinase-like (PK-like)"/>
    <property type="match status" value="1"/>
</dbReference>
<feature type="transmembrane region" description="Helical" evidence="2">
    <location>
        <begin position="624"/>
        <end position="645"/>
    </location>
</feature>
<keyword evidence="2" id="KW-1133">Transmembrane helix</keyword>
<evidence type="ECO:0000259" key="3">
    <source>
        <dbReference type="PROSITE" id="PS50011"/>
    </source>
</evidence>
<keyword evidence="2" id="KW-0472">Membrane</keyword>
<keyword evidence="2" id="KW-0812">Transmembrane</keyword>
<dbReference type="PROSITE" id="PS50011">
    <property type="entry name" value="PROTEIN_KINASE_DOM"/>
    <property type="match status" value="1"/>
</dbReference>
<organism evidence="4">
    <name type="scientific">Sesamum latifolium</name>
    <dbReference type="NCBI Taxonomy" id="2727402"/>
    <lineage>
        <taxon>Eukaryota</taxon>
        <taxon>Viridiplantae</taxon>
        <taxon>Streptophyta</taxon>
        <taxon>Embryophyta</taxon>
        <taxon>Tracheophyta</taxon>
        <taxon>Spermatophyta</taxon>
        <taxon>Magnoliopsida</taxon>
        <taxon>eudicotyledons</taxon>
        <taxon>Gunneridae</taxon>
        <taxon>Pentapetalae</taxon>
        <taxon>asterids</taxon>
        <taxon>lamiids</taxon>
        <taxon>Lamiales</taxon>
        <taxon>Pedaliaceae</taxon>
        <taxon>Sesamum</taxon>
    </lineage>
</organism>
<evidence type="ECO:0000313" key="4">
    <source>
        <dbReference type="EMBL" id="KAL0394277.1"/>
    </source>
</evidence>
<dbReference type="InterPro" id="IPR053293">
    <property type="entry name" value="OCM_Kinase"/>
</dbReference>
<protein>
    <submittedName>
        <fullName evidence="4">E3 ubiquitin-protein ligase KEG</fullName>
    </submittedName>
</protein>
<dbReference type="EMBL" id="JACGWN010000016">
    <property type="protein sequence ID" value="KAL0394277.1"/>
    <property type="molecule type" value="Genomic_DNA"/>
</dbReference>
<feature type="compositionally biased region" description="Polar residues" evidence="1">
    <location>
        <begin position="660"/>
        <end position="678"/>
    </location>
</feature>
<dbReference type="AlphaFoldDB" id="A0AAW2SP87"/>
<feature type="domain" description="Protein kinase" evidence="3">
    <location>
        <begin position="113"/>
        <end position="378"/>
    </location>
</feature>
<comment type="caution">
    <text evidence="4">The sequence shown here is derived from an EMBL/GenBank/DDBJ whole genome shotgun (WGS) entry which is preliminary data.</text>
</comment>
<dbReference type="Gene3D" id="1.10.510.10">
    <property type="entry name" value="Transferase(Phosphotransferase) domain 1"/>
    <property type="match status" value="1"/>
</dbReference>